<dbReference type="GO" id="GO:0051301">
    <property type="term" value="P:cell division"/>
    <property type="evidence" value="ECO:0007669"/>
    <property type="project" value="UniProtKB-KW"/>
</dbReference>
<accession>A0A6M5Z7N6</accession>
<dbReference type="InterPro" id="IPR010998">
    <property type="entry name" value="Integrase_recombinase_N"/>
</dbReference>
<keyword evidence="4" id="KW-0159">Chromosome partition</keyword>
<keyword evidence="3" id="KW-0132">Cell division</keyword>
<dbReference type="InterPro" id="IPR044068">
    <property type="entry name" value="CB"/>
</dbReference>
<evidence type="ECO:0000256" key="1">
    <source>
        <dbReference type="ARBA" id="ARBA00004496"/>
    </source>
</evidence>
<reference evidence="12 13" key="1">
    <citation type="submission" date="2020-05" db="EMBL/GenBank/DDBJ databases">
        <title>Frigoriglobus tundricola gen. nov., sp. nov., a psychrotolerant cellulolytic planctomycete of the family Gemmataceae with two divergent copies of 16S rRNA gene.</title>
        <authorList>
            <person name="Kulichevskaya I.S."/>
            <person name="Ivanova A.A."/>
            <person name="Naumoff D.G."/>
            <person name="Beletsky A.V."/>
            <person name="Rijpstra W.I.C."/>
            <person name="Sinninghe Damste J.S."/>
            <person name="Mardanov A.V."/>
            <person name="Ravin N.V."/>
            <person name="Dedysh S.N."/>
        </authorList>
    </citation>
    <scope>NUCLEOTIDE SEQUENCE [LARGE SCALE GENOMIC DNA]</scope>
    <source>
        <strain evidence="12 13">PL17</strain>
        <plasmid evidence="13">ppl17-1</plasmid>
    </source>
</reference>
<dbReference type="Gene3D" id="1.10.443.10">
    <property type="entry name" value="Intergrase catalytic core"/>
    <property type="match status" value="1"/>
</dbReference>
<evidence type="ECO:0000256" key="5">
    <source>
        <dbReference type="ARBA" id="ARBA00022908"/>
    </source>
</evidence>
<keyword evidence="7" id="KW-0233">DNA recombination</keyword>
<evidence type="ECO:0000259" key="10">
    <source>
        <dbReference type="PROSITE" id="PS51898"/>
    </source>
</evidence>
<dbReference type="InterPro" id="IPR050090">
    <property type="entry name" value="Tyrosine_recombinase_XerCD"/>
</dbReference>
<dbReference type="EMBL" id="CP053453">
    <property type="protein sequence ID" value="QJX01351.1"/>
    <property type="molecule type" value="Genomic_DNA"/>
</dbReference>
<evidence type="ECO:0000256" key="6">
    <source>
        <dbReference type="ARBA" id="ARBA00023125"/>
    </source>
</evidence>
<keyword evidence="5" id="KW-0229">DNA integration</keyword>
<dbReference type="PANTHER" id="PTHR30349:SF77">
    <property type="entry name" value="TYROSINE RECOMBINASE XERC"/>
    <property type="match status" value="1"/>
</dbReference>
<comment type="subcellular location">
    <subcellularLocation>
        <location evidence="1">Cytoplasm</location>
    </subcellularLocation>
</comment>
<evidence type="ECO:0000256" key="9">
    <source>
        <dbReference type="PROSITE-ProRule" id="PRU01248"/>
    </source>
</evidence>
<dbReference type="GO" id="GO:0005737">
    <property type="term" value="C:cytoplasm"/>
    <property type="evidence" value="ECO:0007669"/>
    <property type="project" value="UniProtKB-SubCell"/>
</dbReference>
<proteinExistence type="predicted"/>
<dbReference type="Pfam" id="PF02899">
    <property type="entry name" value="Phage_int_SAM_1"/>
    <property type="match status" value="1"/>
</dbReference>
<dbReference type="InterPro" id="IPR002104">
    <property type="entry name" value="Integrase_catalytic"/>
</dbReference>
<dbReference type="Proteomes" id="UP000503447">
    <property type="component" value="Plasmid pPL17-1"/>
</dbReference>
<dbReference type="Gene3D" id="1.10.150.130">
    <property type="match status" value="1"/>
</dbReference>
<geneLocation type="plasmid" evidence="13">
    <name>ppl17-1</name>
</geneLocation>
<protein>
    <submittedName>
        <fullName evidence="12">Tyrosine-type recombinase/integrase</fullName>
    </submittedName>
</protein>
<keyword evidence="8" id="KW-0131">Cell cycle</keyword>
<evidence type="ECO:0000313" key="13">
    <source>
        <dbReference type="Proteomes" id="UP000503447"/>
    </source>
</evidence>
<dbReference type="GO" id="GO:0015074">
    <property type="term" value="P:DNA integration"/>
    <property type="evidence" value="ECO:0007669"/>
    <property type="project" value="UniProtKB-KW"/>
</dbReference>
<dbReference type="SUPFAM" id="SSF56349">
    <property type="entry name" value="DNA breaking-rejoining enzymes"/>
    <property type="match status" value="1"/>
</dbReference>
<dbReference type="GO" id="GO:0007059">
    <property type="term" value="P:chromosome segregation"/>
    <property type="evidence" value="ECO:0007669"/>
    <property type="project" value="UniProtKB-KW"/>
</dbReference>
<dbReference type="RefSeq" id="WP_171476310.1">
    <property type="nucleotide sequence ID" value="NZ_CP053453.1"/>
</dbReference>
<evidence type="ECO:0000256" key="7">
    <source>
        <dbReference type="ARBA" id="ARBA00023172"/>
    </source>
</evidence>
<organism evidence="12 13">
    <name type="scientific">Frigoriglobus tundricola</name>
    <dbReference type="NCBI Taxonomy" id="2774151"/>
    <lineage>
        <taxon>Bacteria</taxon>
        <taxon>Pseudomonadati</taxon>
        <taxon>Planctomycetota</taxon>
        <taxon>Planctomycetia</taxon>
        <taxon>Gemmatales</taxon>
        <taxon>Gemmataceae</taxon>
        <taxon>Frigoriglobus</taxon>
    </lineage>
</organism>
<dbReference type="PROSITE" id="PS51900">
    <property type="entry name" value="CB"/>
    <property type="match status" value="1"/>
</dbReference>
<dbReference type="AlphaFoldDB" id="A0A6M5Z7N6"/>
<dbReference type="SUPFAM" id="SSF47823">
    <property type="entry name" value="lambda integrase-like, N-terminal domain"/>
    <property type="match status" value="1"/>
</dbReference>
<keyword evidence="2" id="KW-0963">Cytoplasm</keyword>
<dbReference type="GO" id="GO:0003677">
    <property type="term" value="F:DNA binding"/>
    <property type="evidence" value="ECO:0007669"/>
    <property type="project" value="UniProtKB-UniRule"/>
</dbReference>
<dbReference type="PROSITE" id="PS51898">
    <property type="entry name" value="TYR_RECOMBINASE"/>
    <property type="match status" value="1"/>
</dbReference>
<evidence type="ECO:0000256" key="8">
    <source>
        <dbReference type="ARBA" id="ARBA00023306"/>
    </source>
</evidence>
<dbReference type="InterPro" id="IPR013762">
    <property type="entry name" value="Integrase-like_cat_sf"/>
</dbReference>
<dbReference type="GO" id="GO:0006310">
    <property type="term" value="P:DNA recombination"/>
    <property type="evidence" value="ECO:0007669"/>
    <property type="project" value="UniProtKB-KW"/>
</dbReference>
<evidence type="ECO:0000259" key="11">
    <source>
        <dbReference type="PROSITE" id="PS51900"/>
    </source>
</evidence>
<keyword evidence="13" id="KW-1185">Reference proteome</keyword>
<keyword evidence="12" id="KW-0614">Plasmid</keyword>
<evidence type="ECO:0000313" key="12">
    <source>
        <dbReference type="EMBL" id="QJX01351.1"/>
    </source>
</evidence>
<dbReference type="InterPro" id="IPR011010">
    <property type="entry name" value="DNA_brk_join_enz"/>
</dbReference>
<evidence type="ECO:0000256" key="4">
    <source>
        <dbReference type="ARBA" id="ARBA00022829"/>
    </source>
</evidence>
<feature type="domain" description="Tyr recombinase" evidence="10">
    <location>
        <begin position="133"/>
        <end position="324"/>
    </location>
</feature>
<keyword evidence="6 9" id="KW-0238">DNA-binding</keyword>
<dbReference type="Pfam" id="PF00589">
    <property type="entry name" value="Phage_integrase"/>
    <property type="match status" value="1"/>
</dbReference>
<evidence type="ECO:0000256" key="3">
    <source>
        <dbReference type="ARBA" id="ARBA00022618"/>
    </source>
</evidence>
<sequence length="328" mass="36169">MSALVPVTPPLPTAPPAHLIPAVPAIVAAAGGAASYAYDEFFEGMIANPNTRTAYRHAVKQFLGWCAQHQLGLTAIQPGHVGRYMAQHPGSVATKKQHLAAIRKLFDQMVVRHAIALNPAASVRGERYAVTEGKTPMIPVEQARALIASLDVSAGVVSLRDRAVLGVLSFTAARSGAVAKLRVEDFYHDGTQWLLRFREKGGKDRPIPVRHDLEQWLREYTRAAGITEEQKGKPLFRAAVARSGRLSAKGLSYVYIWRLVKRRLKDAGLEKIFSPHSFRVKVATDLLTQGVPLEDVQHLCGHSDPRTTRIYDRRTKRVGRNLVERISG</sequence>
<dbReference type="InterPro" id="IPR004107">
    <property type="entry name" value="Integrase_SAM-like_N"/>
</dbReference>
<feature type="domain" description="Core-binding (CB)" evidence="11">
    <location>
        <begin position="32"/>
        <end position="110"/>
    </location>
</feature>
<dbReference type="PANTHER" id="PTHR30349">
    <property type="entry name" value="PHAGE INTEGRASE-RELATED"/>
    <property type="match status" value="1"/>
</dbReference>
<name>A0A6M5Z7N6_9BACT</name>
<evidence type="ECO:0000256" key="2">
    <source>
        <dbReference type="ARBA" id="ARBA00022490"/>
    </source>
</evidence>
<gene>
    <name evidence="12" type="ORF">FTUN_8995</name>
</gene>
<dbReference type="KEGG" id="ftj:FTUN_8995"/>